<dbReference type="EMBL" id="FSRJ01000001">
    <property type="protein sequence ID" value="SIN69632.1"/>
    <property type="molecule type" value="Genomic_DNA"/>
</dbReference>
<keyword evidence="1" id="KW-1133">Transmembrane helix</keyword>
<feature type="transmembrane region" description="Helical" evidence="1">
    <location>
        <begin position="38"/>
        <end position="56"/>
    </location>
</feature>
<dbReference type="Proteomes" id="UP000184699">
    <property type="component" value="Unassembled WGS sequence"/>
</dbReference>
<gene>
    <name evidence="3" type="ORF">SAMN05443544_0156</name>
</gene>
<name>A0A1N6DFR1_9MICO</name>
<feature type="transmembrane region" description="Helical" evidence="1">
    <location>
        <begin position="239"/>
        <end position="259"/>
    </location>
</feature>
<feature type="transmembrane region" description="Helical" evidence="1">
    <location>
        <begin position="6"/>
        <end position="26"/>
    </location>
</feature>
<accession>A0A1N6DFR1</accession>
<feature type="transmembrane region" description="Helical" evidence="1">
    <location>
        <begin position="160"/>
        <end position="178"/>
    </location>
</feature>
<dbReference type="InterPro" id="IPR006976">
    <property type="entry name" value="VanZ-like"/>
</dbReference>
<keyword evidence="1" id="KW-0472">Membrane</keyword>
<evidence type="ECO:0000313" key="3">
    <source>
        <dbReference type="EMBL" id="SIN69632.1"/>
    </source>
</evidence>
<dbReference type="InterPro" id="IPR053150">
    <property type="entry name" value="Teicoplanin_resist-assoc"/>
</dbReference>
<dbReference type="PANTHER" id="PTHR36834">
    <property type="entry name" value="MEMBRANE PROTEIN-RELATED"/>
    <property type="match status" value="1"/>
</dbReference>
<reference evidence="4" key="1">
    <citation type="submission" date="2016-11" db="EMBL/GenBank/DDBJ databases">
        <authorList>
            <person name="Varghese N."/>
            <person name="Submissions S."/>
        </authorList>
    </citation>
    <scope>NUCLEOTIDE SEQUENCE [LARGE SCALE GENOMIC DNA]</scope>
    <source>
        <strain evidence="4">DSM 8595</strain>
    </source>
</reference>
<organism evidence="3 4">
    <name type="scientific">Agromyces cerinus subsp. cerinus</name>
    <dbReference type="NCBI Taxonomy" id="232089"/>
    <lineage>
        <taxon>Bacteria</taxon>
        <taxon>Bacillati</taxon>
        <taxon>Actinomycetota</taxon>
        <taxon>Actinomycetes</taxon>
        <taxon>Micrococcales</taxon>
        <taxon>Microbacteriaceae</taxon>
        <taxon>Agromyces</taxon>
    </lineage>
</organism>
<evidence type="ECO:0000313" key="4">
    <source>
        <dbReference type="Proteomes" id="UP000184699"/>
    </source>
</evidence>
<evidence type="ECO:0000259" key="2">
    <source>
        <dbReference type="Pfam" id="PF04892"/>
    </source>
</evidence>
<keyword evidence="1" id="KW-0812">Transmembrane</keyword>
<proteinExistence type="predicted"/>
<feature type="transmembrane region" description="Helical" evidence="1">
    <location>
        <begin position="100"/>
        <end position="118"/>
    </location>
</feature>
<keyword evidence="4" id="KW-1185">Reference proteome</keyword>
<sequence length="357" mass="37097">MPGVIAVLFGSMALIVVFVPLVALSYRRRGGFSALRMIGWVALLFYVMGLWAYTLLPMPDGDDFRCVGVVLNPLEDVVDIARLQAEHGGSLLANAAVQQLALNVLLFLPLGFFVRALFDRGIAVAIGAGALVSLAIELTQLTGVWGVFHCAYRVFDTGDLLSNTVGAVLGSLAALLVVRRGRGDGSATDARPITTARRLLAMLVDLATVWLTSAGLSVLVNTAILVLAGDEAALEVSDAVATGATLVAIGAQAVSVMAGGITLGERAVLIDAREQRAPRWLWRVVRFLAGIGGYSLLALGDSGGPAAVLALVSLVAAFTTRGHRGLAQAVAGMDAVDRNAAREPETVGGSDPVSTSR</sequence>
<feature type="domain" description="VanZ-like" evidence="2">
    <location>
        <begin position="44"/>
        <end position="176"/>
    </location>
</feature>
<evidence type="ECO:0000256" key="1">
    <source>
        <dbReference type="SAM" id="Phobius"/>
    </source>
</evidence>
<feature type="transmembrane region" description="Helical" evidence="1">
    <location>
        <begin position="125"/>
        <end position="148"/>
    </location>
</feature>
<dbReference type="PANTHER" id="PTHR36834:SF1">
    <property type="entry name" value="INTEGRAL MEMBRANE PROTEIN"/>
    <property type="match status" value="1"/>
</dbReference>
<dbReference type="Pfam" id="PF04892">
    <property type="entry name" value="VanZ"/>
    <property type="match status" value="1"/>
</dbReference>
<feature type="transmembrane region" description="Helical" evidence="1">
    <location>
        <begin position="303"/>
        <end position="320"/>
    </location>
</feature>
<protein>
    <submittedName>
        <fullName evidence="3">RDD family protein</fullName>
    </submittedName>
</protein>
<feature type="transmembrane region" description="Helical" evidence="1">
    <location>
        <begin position="199"/>
        <end position="227"/>
    </location>
</feature>
<dbReference type="AlphaFoldDB" id="A0A1N6DFR1"/>
<feature type="transmembrane region" description="Helical" evidence="1">
    <location>
        <begin position="280"/>
        <end position="297"/>
    </location>
</feature>